<gene>
    <name evidence="8" type="ORF">INQ84_03445</name>
</gene>
<dbReference type="InterPro" id="IPR051406">
    <property type="entry name" value="PLD_domain"/>
</dbReference>
<dbReference type="Proteomes" id="UP000825134">
    <property type="component" value="Chromosome"/>
</dbReference>
<dbReference type="RefSeq" id="WP_080122063.1">
    <property type="nucleotide sequence ID" value="NZ_CP063062.1"/>
</dbReference>
<name>A0AAQ0J7B8_9CHLA</name>
<evidence type="ECO:0000256" key="2">
    <source>
        <dbReference type="ARBA" id="ARBA00008664"/>
    </source>
</evidence>
<accession>A0AAQ0J7B8</accession>
<keyword evidence="5" id="KW-0442">Lipid degradation</keyword>
<evidence type="ECO:0000256" key="6">
    <source>
        <dbReference type="ARBA" id="ARBA00023098"/>
    </source>
</evidence>
<dbReference type="PANTHER" id="PTHR43856">
    <property type="entry name" value="CARDIOLIPIN HYDROLASE"/>
    <property type="match status" value="1"/>
</dbReference>
<dbReference type="Gene3D" id="3.30.870.10">
    <property type="entry name" value="Endonuclease Chain A"/>
    <property type="match status" value="2"/>
</dbReference>
<dbReference type="GO" id="GO:0016042">
    <property type="term" value="P:lipid catabolic process"/>
    <property type="evidence" value="ECO:0007669"/>
    <property type="project" value="UniProtKB-KW"/>
</dbReference>
<evidence type="ECO:0000256" key="4">
    <source>
        <dbReference type="ARBA" id="ARBA00022801"/>
    </source>
</evidence>
<dbReference type="CDD" id="cd09116">
    <property type="entry name" value="PLDc_Nuc_like"/>
    <property type="match status" value="1"/>
</dbReference>
<dbReference type="Pfam" id="PF13091">
    <property type="entry name" value="PLDc_2"/>
    <property type="match status" value="2"/>
</dbReference>
<evidence type="ECO:0000256" key="3">
    <source>
        <dbReference type="ARBA" id="ARBA00012027"/>
    </source>
</evidence>
<dbReference type="EMBL" id="CP063185">
    <property type="protein sequence ID" value="QYC74152.1"/>
    <property type="molecule type" value="Genomic_DNA"/>
</dbReference>
<evidence type="ECO:0000313" key="9">
    <source>
        <dbReference type="Proteomes" id="UP000825134"/>
    </source>
</evidence>
<comment type="similarity">
    <text evidence="2">Belongs to the phospholipase D family.</text>
</comment>
<reference evidence="8" key="1">
    <citation type="journal article" date="2021" name="Front. Microbiol.">
        <title>Generation of Tetracycline and Rifamycin Resistant Chlamydia Suis Recombinants.</title>
        <authorList>
            <person name="Marti H."/>
            <person name="Bommana S."/>
            <person name="Read T.D."/>
            <person name="Pesch T."/>
            <person name="Prahauser B."/>
            <person name="Dean D."/>
            <person name="Borel N."/>
        </authorList>
    </citation>
    <scope>NUCLEOTIDE SEQUENCE</scope>
    <source>
        <strain evidence="8">208.1</strain>
    </source>
</reference>
<evidence type="ECO:0000256" key="1">
    <source>
        <dbReference type="ARBA" id="ARBA00000798"/>
    </source>
</evidence>
<evidence type="ECO:0000313" key="8">
    <source>
        <dbReference type="EMBL" id="QYC74152.1"/>
    </source>
</evidence>
<sequence length="391" mass="44356">MRLSELQLWCLRERFPPDEWISQPLSRIPARRILPTSSAPPTPPPYEGETAKKERILLTLTRPASSALLPYFRPPAPEPISFFSWHCGHNAPNIIRNAILSATSSILIHIFNLSSKNIIQALVFKSSQSVPISIHYHHMSKEALQELSQTNIQLFPFQGSKRVLLHKKTLLIDHRLVITGTGNFTDISLQSDVNLMVQIHNNDLCSLMERHQAGCVSVRQQEVRYCPMNRKGCGNEGQILKEIHKAKSSIQIGMYILTQKNVLTALHEAATERAVLVTIIIDPEEKKQTFQLLKSLKSKISVREGTCSALIHNKVCIIDHKIAILGSANWSRRGLNTNREDLLIIKPLTESQKEVLATWWNFLCDQSIVLTEEGVEKYPIKRADKDFLEPF</sequence>
<dbReference type="SUPFAM" id="SSF56024">
    <property type="entry name" value="Phospholipase D/nuclease"/>
    <property type="match status" value="2"/>
</dbReference>
<keyword evidence="6" id="KW-0443">Lipid metabolism</keyword>
<evidence type="ECO:0000256" key="5">
    <source>
        <dbReference type="ARBA" id="ARBA00022963"/>
    </source>
</evidence>
<feature type="domain" description="PLD phosphodiesterase" evidence="7">
    <location>
        <begin position="161"/>
        <end position="188"/>
    </location>
</feature>
<dbReference type="SMART" id="SM00155">
    <property type="entry name" value="PLDc"/>
    <property type="match status" value="2"/>
</dbReference>
<feature type="domain" description="PLD phosphodiesterase" evidence="7">
    <location>
        <begin position="307"/>
        <end position="334"/>
    </location>
</feature>
<dbReference type="PROSITE" id="PS50035">
    <property type="entry name" value="PLD"/>
    <property type="match status" value="2"/>
</dbReference>
<organism evidence="8 9">
    <name type="scientific">Chlamydia suis</name>
    <dbReference type="NCBI Taxonomy" id="83559"/>
    <lineage>
        <taxon>Bacteria</taxon>
        <taxon>Pseudomonadati</taxon>
        <taxon>Chlamydiota</taxon>
        <taxon>Chlamydiia</taxon>
        <taxon>Chlamydiales</taxon>
        <taxon>Chlamydiaceae</taxon>
        <taxon>Chlamydia/Chlamydophila group</taxon>
        <taxon>Chlamydia</taxon>
    </lineage>
</organism>
<dbReference type="EC" id="3.1.4.4" evidence="3"/>
<keyword evidence="4" id="KW-0378">Hydrolase</keyword>
<dbReference type="InterPro" id="IPR001736">
    <property type="entry name" value="PLipase_D/transphosphatidylase"/>
</dbReference>
<dbReference type="PANTHER" id="PTHR43856:SF1">
    <property type="entry name" value="MITOCHONDRIAL CARDIOLIPIN HYDROLASE"/>
    <property type="match status" value="1"/>
</dbReference>
<dbReference type="GO" id="GO:0004630">
    <property type="term" value="F:phospholipase D activity"/>
    <property type="evidence" value="ECO:0007669"/>
    <property type="project" value="UniProtKB-EC"/>
</dbReference>
<protein>
    <recommendedName>
        <fullName evidence="3">phospholipase D</fullName>
        <ecNumber evidence="3">3.1.4.4</ecNumber>
    </recommendedName>
</protein>
<proteinExistence type="inferred from homology"/>
<dbReference type="GO" id="GO:0006793">
    <property type="term" value="P:phosphorus metabolic process"/>
    <property type="evidence" value="ECO:0007669"/>
    <property type="project" value="UniProtKB-ARBA"/>
</dbReference>
<dbReference type="InterPro" id="IPR025202">
    <property type="entry name" value="PLD-like_dom"/>
</dbReference>
<comment type="catalytic activity">
    <reaction evidence="1">
        <text>a 1,2-diacyl-sn-glycero-3-phosphocholine + H2O = a 1,2-diacyl-sn-glycero-3-phosphate + choline + H(+)</text>
        <dbReference type="Rhea" id="RHEA:14445"/>
        <dbReference type="ChEBI" id="CHEBI:15354"/>
        <dbReference type="ChEBI" id="CHEBI:15377"/>
        <dbReference type="ChEBI" id="CHEBI:15378"/>
        <dbReference type="ChEBI" id="CHEBI:57643"/>
        <dbReference type="ChEBI" id="CHEBI:58608"/>
        <dbReference type="EC" id="3.1.4.4"/>
    </reaction>
</comment>
<dbReference type="GO" id="GO:0016891">
    <property type="term" value="F:RNA endonuclease activity producing 5'-phosphomonoesters, hydrolytic mechanism"/>
    <property type="evidence" value="ECO:0007669"/>
    <property type="project" value="TreeGrafter"/>
</dbReference>
<evidence type="ECO:0000259" key="7">
    <source>
        <dbReference type="PROSITE" id="PS50035"/>
    </source>
</evidence>
<dbReference type="AlphaFoldDB" id="A0AAQ0J7B8"/>